<dbReference type="Pfam" id="PF03544">
    <property type="entry name" value="TonB_C"/>
    <property type="match status" value="1"/>
</dbReference>
<feature type="transmembrane region" description="Helical" evidence="1">
    <location>
        <begin position="34"/>
        <end position="55"/>
    </location>
</feature>
<feature type="transmembrane region" description="Helical" evidence="1">
    <location>
        <begin position="6"/>
        <end position="22"/>
    </location>
</feature>
<dbReference type="PANTHER" id="PTHR34978">
    <property type="entry name" value="POSSIBLE SENSOR-TRANSDUCER PROTEIN BLAR"/>
    <property type="match status" value="1"/>
</dbReference>
<reference evidence="4 5" key="1">
    <citation type="submission" date="2023-09" db="EMBL/GenBank/DDBJ databases">
        <authorList>
            <person name="Rey-Velasco X."/>
        </authorList>
    </citation>
    <scope>NUCLEOTIDE SEQUENCE [LARGE SCALE GENOMIC DNA]</scope>
    <source>
        <strain evidence="4 5">F260</strain>
    </source>
</reference>
<dbReference type="Gene3D" id="3.30.1150.10">
    <property type="match status" value="1"/>
</dbReference>
<protein>
    <submittedName>
        <fullName evidence="4">M56 family metallopeptidase</fullName>
    </submittedName>
</protein>
<dbReference type="InterPro" id="IPR052173">
    <property type="entry name" value="Beta-lactam_resp_regulator"/>
</dbReference>
<dbReference type="Pfam" id="PF05569">
    <property type="entry name" value="Peptidase_M56"/>
    <property type="match status" value="1"/>
</dbReference>
<feature type="domain" description="TonB C-terminal" evidence="2">
    <location>
        <begin position="417"/>
        <end position="477"/>
    </location>
</feature>
<accession>A0ABU3CHK9</accession>
<evidence type="ECO:0000259" key="2">
    <source>
        <dbReference type="Pfam" id="PF03544"/>
    </source>
</evidence>
<keyword evidence="1" id="KW-0812">Transmembrane</keyword>
<proteinExistence type="predicted"/>
<keyword evidence="1" id="KW-1133">Transmembrane helix</keyword>
<dbReference type="SUPFAM" id="SSF74653">
    <property type="entry name" value="TolA/TonB C-terminal domain"/>
    <property type="match status" value="1"/>
</dbReference>
<gene>
    <name evidence="4" type="ORF">RM545_03965</name>
</gene>
<dbReference type="RefSeq" id="WP_311494016.1">
    <property type="nucleotide sequence ID" value="NZ_JAVRHO010000004.1"/>
</dbReference>
<keyword evidence="5" id="KW-1185">Reference proteome</keyword>
<comment type="caution">
    <text evidence="4">The sequence shown here is derived from an EMBL/GenBank/DDBJ whole genome shotgun (WGS) entry which is preliminary data.</text>
</comment>
<keyword evidence="1" id="KW-0472">Membrane</keyword>
<dbReference type="InterPro" id="IPR037682">
    <property type="entry name" value="TonB_C"/>
</dbReference>
<dbReference type="InterPro" id="IPR008756">
    <property type="entry name" value="Peptidase_M56"/>
</dbReference>
<evidence type="ECO:0000313" key="4">
    <source>
        <dbReference type="EMBL" id="MDT0645833.1"/>
    </source>
</evidence>
<dbReference type="PANTHER" id="PTHR34978:SF3">
    <property type="entry name" value="SLR0241 PROTEIN"/>
    <property type="match status" value="1"/>
</dbReference>
<dbReference type="EMBL" id="JAVRHO010000004">
    <property type="protein sequence ID" value="MDT0645833.1"/>
    <property type="molecule type" value="Genomic_DNA"/>
</dbReference>
<feature type="domain" description="Peptidase M56" evidence="3">
    <location>
        <begin position="152"/>
        <end position="258"/>
    </location>
</feature>
<evidence type="ECO:0000313" key="5">
    <source>
        <dbReference type="Proteomes" id="UP001245285"/>
    </source>
</evidence>
<evidence type="ECO:0000256" key="1">
    <source>
        <dbReference type="SAM" id="Phobius"/>
    </source>
</evidence>
<feature type="transmembrane region" description="Helical" evidence="1">
    <location>
        <begin position="97"/>
        <end position="116"/>
    </location>
</feature>
<dbReference type="Proteomes" id="UP001245285">
    <property type="component" value="Unassembled WGS sequence"/>
</dbReference>
<sequence length="480" mass="55003">MLHYILQTLFFQLCFLLAYELLLKKETFFNYNRWYLLITPVIALLLPLLKLEFLAEAVPQNARVMLPAVLIGGETTTETLPVANLNTEEGMNIDWSLLIYCLGLAASFALFLKKFYHLNRLFRFRKTSEEKGFRIIEIPDSNMACTFFNTIFLGDKLSEEEKQQILSHELVHVKQKHSLDLIFFELLKIVFWFNPLIYIYQSRIVGLHEFIADEEVVKTAGKKNYYEQLLNTAFNTKNISFINQFFNHSLIKKRIVMLQKSKSTTVSKFKFLFIIPLMTLMLTYVACSEEKAVGSEEQGTASVSEKIAELDAYLETKDSLTEEEKEQFLKLLKKREELLLKQRKANGSGIIEVVEEQRDNSEIPFAVIEEVPAFPGCEDISSNEERKKCTSQKITEFVGKNFDSSLGKKLGLTGTNRVIVQFKIDENGNITNVKSRAAAPELEDEAERVINKLPAMTPGRQKGEAVGVMYSLPIVFQISE</sequence>
<dbReference type="CDD" id="cd07341">
    <property type="entry name" value="M56_BlaR1_MecR1_like"/>
    <property type="match status" value="1"/>
</dbReference>
<organism evidence="4 5">
    <name type="scientific">Autumnicola lenta</name>
    <dbReference type="NCBI Taxonomy" id="3075593"/>
    <lineage>
        <taxon>Bacteria</taxon>
        <taxon>Pseudomonadati</taxon>
        <taxon>Bacteroidota</taxon>
        <taxon>Flavobacteriia</taxon>
        <taxon>Flavobacteriales</taxon>
        <taxon>Flavobacteriaceae</taxon>
        <taxon>Autumnicola</taxon>
    </lineage>
</organism>
<evidence type="ECO:0000259" key="3">
    <source>
        <dbReference type="Pfam" id="PF05569"/>
    </source>
</evidence>
<name>A0ABU3CHK9_9FLAO</name>